<dbReference type="GO" id="GO:0003677">
    <property type="term" value="F:DNA binding"/>
    <property type="evidence" value="ECO:0007669"/>
    <property type="project" value="UniProtKB-KW"/>
</dbReference>
<dbReference type="InterPro" id="IPR019476">
    <property type="entry name" value="T4SS_TraD_DNA-bd"/>
</dbReference>
<dbReference type="EMBL" id="JADVKH010000037">
    <property type="protein sequence ID" value="MBJ9688874.1"/>
    <property type="molecule type" value="Genomic_DNA"/>
</dbReference>
<organism evidence="2 3">
    <name type="scientific">Burkholderia vietnamiensis</name>
    <dbReference type="NCBI Taxonomy" id="60552"/>
    <lineage>
        <taxon>Bacteria</taxon>
        <taxon>Pseudomonadati</taxon>
        <taxon>Pseudomonadota</taxon>
        <taxon>Betaproteobacteria</taxon>
        <taxon>Burkholderiales</taxon>
        <taxon>Burkholderiaceae</taxon>
        <taxon>Burkholderia</taxon>
        <taxon>Burkholderia cepacia complex</taxon>
    </lineage>
</organism>
<comment type="caution">
    <text evidence="2">The sequence shown here is derived from an EMBL/GenBank/DDBJ whole genome shotgun (WGS) entry which is preliminary data.</text>
</comment>
<evidence type="ECO:0000313" key="3">
    <source>
        <dbReference type="Proteomes" id="UP000808215"/>
    </source>
</evidence>
<keyword evidence="3" id="KW-1185">Reference proteome</keyword>
<gene>
    <name evidence="2" type="ORF">I5589_17515</name>
</gene>
<feature type="domain" description="Type IV secretion system coupling protein TraD DNA-binding" evidence="1">
    <location>
        <begin position="17"/>
        <end position="85"/>
    </location>
</feature>
<dbReference type="Proteomes" id="UP000808215">
    <property type="component" value="Unassembled WGS sequence"/>
</dbReference>
<evidence type="ECO:0000313" key="2">
    <source>
        <dbReference type="EMBL" id="MBJ9688874.1"/>
    </source>
</evidence>
<accession>A0ABS1AXI7</accession>
<name>A0ABS1AXI7_BURVI</name>
<keyword evidence="2" id="KW-0238">DNA-binding</keyword>
<proteinExistence type="predicted"/>
<dbReference type="Pfam" id="PF10412">
    <property type="entry name" value="TrwB_AAD_bind"/>
    <property type="match status" value="1"/>
</dbReference>
<protein>
    <submittedName>
        <fullName evidence="2">Type IV secretion system DNA-binding domain-containing protein</fullName>
    </submittedName>
</protein>
<dbReference type="Gene3D" id="3.40.50.300">
    <property type="entry name" value="P-loop containing nucleotide triphosphate hydrolases"/>
    <property type="match status" value="1"/>
</dbReference>
<dbReference type="RefSeq" id="WP_200091748.1">
    <property type="nucleotide sequence ID" value="NZ_JADVKH010000037.1"/>
</dbReference>
<reference evidence="2 3" key="1">
    <citation type="submission" date="2020-11" db="EMBL/GenBank/DDBJ databases">
        <title>Enhanced detection system for hospital associated transmission using whole genome sequencing surveillance.</title>
        <authorList>
            <person name="Harrison L.H."/>
            <person name="Van Tyne D."/>
            <person name="Marsh J.W."/>
            <person name="Griffith M.P."/>
            <person name="Snyder D.J."/>
            <person name="Cooper V.S."/>
            <person name="Mustapha M."/>
        </authorList>
    </citation>
    <scope>NUCLEOTIDE SEQUENCE [LARGE SCALE GENOMIC DNA]</scope>
    <source>
        <strain evidence="2 3">BC00020</strain>
    </source>
</reference>
<sequence length="196" mass="21463">MESKEAADVTTIGDVVVVTPGIGLSLALHKGLALRLARAAGSVVVDPAGTLCAQFYQAGDRVINPYDERHRAWSVSGSVVEHEEGANMSLGHPVMTIEQYYDELNRHDWYCGFSDDYSVQSRGEENYVRLLEIANQHGADYLGLIGAFQKHYFSGEPWNTPKHDKPARPINGVLVLPSVPTVSAEIAAVRTNKLED</sequence>
<dbReference type="InterPro" id="IPR027417">
    <property type="entry name" value="P-loop_NTPase"/>
</dbReference>
<evidence type="ECO:0000259" key="1">
    <source>
        <dbReference type="Pfam" id="PF10412"/>
    </source>
</evidence>